<dbReference type="OrthoDB" id="8196049at2"/>
<dbReference type="InterPro" id="IPR005064">
    <property type="entry name" value="BUG"/>
</dbReference>
<evidence type="ECO:0000313" key="3">
    <source>
        <dbReference type="Proteomes" id="UP000194137"/>
    </source>
</evidence>
<dbReference type="KEGG" id="psin:CAK95_05195"/>
<dbReference type="InterPro" id="IPR042100">
    <property type="entry name" value="Bug_dom1"/>
</dbReference>
<dbReference type="STRING" id="1235591.CAK95_05195"/>
<protein>
    <submittedName>
        <fullName evidence="2">Uncharacterized protein</fullName>
    </submittedName>
</protein>
<accession>A0A1W6ZMC1</accession>
<dbReference type="CDD" id="cd13578">
    <property type="entry name" value="PBP2_Bug27"/>
    <property type="match status" value="1"/>
</dbReference>
<comment type="similarity">
    <text evidence="1">Belongs to the UPF0065 (bug) family.</text>
</comment>
<dbReference type="EMBL" id="CP021112">
    <property type="protein sequence ID" value="ARP98548.1"/>
    <property type="molecule type" value="Genomic_DNA"/>
</dbReference>
<dbReference type="AlphaFoldDB" id="A0A1W6ZMC1"/>
<keyword evidence="3" id="KW-1185">Reference proteome</keyword>
<gene>
    <name evidence="2" type="ORF">CAK95_05195</name>
</gene>
<proteinExistence type="inferred from homology"/>
<dbReference type="Pfam" id="PF03401">
    <property type="entry name" value="TctC"/>
    <property type="match status" value="1"/>
</dbReference>
<reference evidence="2 3" key="1">
    <citation type="submission" date="2017-05" db="EMBL/GenBank/DDBJ databases">
        <title>Full genome sequence of Pseudorhodoplanes sinuspersici.</title>
        <authorList>
            <person name="Dastgheib S.M.M."/>
            <person name="Shavandi M."/>
            <person name="Tirandaz H."/>
        </authorList>
    </citation>
    <scope>NUCLEOTIDE SEQUENCE [LARGE SCALE GENOMIC DNA]</scope>
    <source>
        <strain evidence="2 3">RIPI110</strain>
    </source>
</reference>
<dbReference type="PANTHER" id="PTHR42928:SF5">
    <property type="entry name" value="BLR1237 PROTEIN"/>
    <property type="match status" value="1"/>
</dbReference>
<evidence type="ECO:0000256" key="1">
    <source>
        <dbReference type="ARBA" id="ARBA00006987"/>
    </source>
</evidence>
<sequence length="325" mass="34294">MRRLFMFAALGAAVLGLSSVSVRAQTSFPSHTITMVVPYPAGGSVDGVARILAQALHNSLGQPVIVENRAGGAGGIVGANTVAKSSPDGYTLLLTASIHVVTPFLHKKVPYDVVKDFTPISLVAAGPLVVSTSPKVPANNLKELFELVRKEPDKYTFATSGFGSAGHLAIELLKRDAGVNTLVIAYKGAGPALTDLMSGQIQLMVDPMLSSMPLARAGSIKALAITSTKRVAVAPEIPTLAESGMQGFDFASWYGLWGPKDMPAAVVSKLQAEVAKVVSQQDVKERLAVLGFESIGSTSEYFTKYIADEMTKYDQIIKASNIKAE</sequence>
<dbReference type="Proteomes" id="UP000194137">
    <property type="component" value="Chromosome"/>
</dbReference>
<organism evidence="2 3">
    <name type="scientific">Pseudorhodoplanes sinuspersici</name>
    <dbReference type="NCBI Taxonomy" id="1235591"/>
    <lineage>
        <taxon>Bacteria</taxon>
        <taxon>Pseudomonadati</taxon>
        <taxon>Pseudomonadota</taxon>
        <taxon>Alphaproteobacteria</taxon>
        <taxon>Hyphomicrobiales</taxon>
        <taxon>Pseudorhodoplanes</taxon>
    </lineage>
</organism>
<name>A0A1W6ZMC1_9HYPH</name>
<dbReference type="PIRSF" id="PIRSF017082">
    <property type="entry name" value="YflP"/>
    <property type="match status" value="1"/>
</dbReference>
<evidence type="ECO:0000313" key="2">
    <source>
        <dbReference type="EMBL" id="ARP98548.1"/>
    </source>
</evidence>
<dbReference type="RefSeq" id="WP_086086971.1">
    <property type="nucleotide sequence ID" value="NZ_CP021112.1"/>
</dbReference>
<dbReference type="PANTHER" id="PTHR42928">
    <property type="entry name" value="TRICARBOXYLATE-BINDING PROTEIN"/>
    <property type="match status" value="1"/>
</dbReference>
<dbReference type="Gene3D" id="3.40.190.150">
    <property type="entry name" value="Bordetella uptake gene, domain 1"/>
    <property type="match status" value="1"/>
</dbReference>
<dbReference type="SUPFAM" id="SSF53850">
    <property type="entry name" value="Periplasmic binding protein-like II"/>
    <property type="match status" value="1"/>
</dbReference>
<dbReference type="Gene3D" id="3.40.190.10">
    <property type="entry name" value="Periplasmic binding protein-like II"/>
    <property type="match status" value="1"/>
</dbReference>